<evidence type="ECO:0000313" key="2">
    <source>
        <dbReference type="Proteomes" id="UP000324832"/>
    </source>
</evidence>
<keyword evidence="2" id="KW-1185">Reference proteome</keyword>
<dbReference type="Proteomes" id="UP000324832">
    <property type="component" value="Unassembled WGS sequence"/>
</dbReference>
<proteinExistence type="predicted"/>
<sequence length="86" mass="10288">MEYWVRHQLYFSLTQKLQAIRPGFHTLAHFRKMIKYKDTPHLPTGLLTDEGELWKSFRSTVNPILLQPKTIKLYTNILNEMEIKTQ</sequence>
<dbReference type="EMBL" id="FZQP02006840">
    <property type="protein sequence ID" value="VVD04205.1"/>
    <property type="molecule type" value="Genomic_DNA"/>
</dbReference>
<organism evidence="1 2">
    <name type="scientific">Leptidea sinapis</name>
    <dbReference type="NCBI Taxonomy" id="189913"/>
    <lineage>
        <taxon>Eukaryota</taxon>
        <taxon>Metazoa</taxon>
        <taxon>Ecdysozoa</taxon>
        <taxon>Arthropoda</taxon>
        <taxon>Hexapoda</taxon>
        <taxon>Insecta</taxon>
        <taxon>Pterygota</taxon>
        <taxon>Neoptera</taxon>
        <taxon>Endopterygota</taxon>
        <taxon>Lepidoptera</taxon>
        <taxon>Glossata</taxon>
        <taxon>Ditrysia</taxon>
        <taxon>Papilionoidea</taxon>
        <taxon>Pieridae</taxon>
        <taxon>Dismorphiinae</taxon>
        <taxon>Leptidea</taxon>
    </lineage>
</organism>
<evidence type="ECO:0000313" key="1">
    <source>
        <dbReference type="EMBL" id="VVD04205.1"/>
    </source>
</evidence>
<protein>
    <recommendedName>
        <fullName evidence="3">Cytochrome P450</fullName>
    </recommendedName>
</protein>
<accession>A0A5E4R1K7</accession>
<reference evidence="1 2" key="1">
    <citation type="submission" date="2017-07" db="EMBL/GenBank/DDBJ databases">
        <authorList>
            <person name="Talla V."/>
            <person name="Backstrom N."/>
        </authorList>
    </citation>
    <scope>NUCLEOTIDE SEQUENCE [LARGE SCALE GENOMIC DNA]</scope>
</reference>
<dbReference type="AlphaFoldDB" id="A0A5E4R1K7"/>
<gene>
    <name evidence="1" type="ORF">LSINAPIS_LOCUS14015</name>
</gene>
<evidence type="ECO:0008006" key="3">
    <source>
        <dbReference type="Google" id="ProtNLM"/>
    </source>
</evidence>
<name>A0A5E4R1K7_9NEOP</name>